<dbReference type="Pfam" id="PF22799">
    <property type="entry name" value="PIR1-like_C"/>
    <property type="match status" value="1"/>
</dbReference>
<feature type="domain" description="Cell wall mannoprotein PIR1-like C-terminal" evidence="4">
    <location>
        <begin position="71"/>
        <end position="140"/>
    </location>
</feature>
<feature type="compositionally biased region" description="Polar residues" evidence="1">
    <location>
        <begin position="201"/>
        <end position="220"/>
    </location>
</feature>
<feature type="region of interest" description="Disordered" evidence="1">
    <location>
        <begin position="162"/>
        <end position="272"/>
    </location>
</feature>
<dbReference type="InParanoid" id="A0A136IWZ5"/>
<sequence length="412" mass="43269">MPVWFPALQVLLAMLAQLCNSALVRQNAGCGFHIQTNGSSSFPVGELSSGQARAGSDMTPSLFTWFGDAFVDQQGRGCWWTPPTFLLQCDPGQMPDHGHEIGCDGQLAFRGQTTFYQCETGDGDQVNIYTLPSGVRCNYVTLVADDCRPDCPIGGQAPAPFPTFRPLTGVPSATTINPGSSTSPAPGASSASSPGDGASSENSQSITASIPGSVPSSASPTVSGSQSQISASATSSTAAAQCTPDLEGQSESPHLMVPVDSAHPDQSYGPSFYGQISPNASTLYNFDVPPADAGKTCTLFFDFPQADSTSTGYMWSGTGKLTFEQMGGIAMSNTTFNSRPDVFMEMANLDVEPGNKYVIATFPCPAGDRVTFQIREKEPSATGGSPQGNADTCLYYLQEHKPVPIGLFMSKC</sequence>
<dbReference type="Pfam" id="PF09792">
    <property type="entry name" value="But2"/>
    <property type="match status" value="1"/>
</dbReference>
<keyword evidence="6" id="KW-1185">Reference proteome</keyword>
<dbReference type="InterPro" id="IPR054508">
    <property type="entry name" value="PIR1-like_C"/>
</dbReference>
<feature type="compositionally biased region" description="Low complexity" evidence="1">
    <location>
        <begin position="178"/>
        <end position="200"/>
    </location>
</feature>
<evidence type="ECO:0000256" key="1">
    <source>
        <dbReference type="SAM" id="MobiDB-lite"/>
    </source>
</evidence>
<evidence type="ECO:0000259" key="3">
    <source>
        <dbReference type="Pfam" id="PF09792"/>
    </source>
</evidence>
<evidence type="ECO:0000313" key="5">
    <source>
        <dbReference type="EMBL" id="KXJ89550.1"/>
    </source>
</evidence>
<protein>
    <submittedName>
        <fullName evidence="5">Ubiquitin 3 binding protein But2 C-terminal domain-domain-containing protein</fullName>
    </submittedName>
</protein>
<dbReference type="AlphaFoldDB" id="A0A136IWZ5"/>
<dbReference type="Proteomes" id="UP000070501">
    <property type="component" value="Unassembled WGS sequence"/>
</dbReference>
<evidence type="ECO:0000256" key="2">
    <source>
        <dbReference type="SAM" id="SignalP"/>
    </source>
</evidence>
<evidence type="ECO:0000259" key="4">
    <source>
        <dbReference type="Pfam" id="PF22799"/>
    </source>
</evidence>
<reference evidence="6" key="1">
    <citation type="submission" date="2016-02" db="EMBL/GenBank/DDBJ databases">
        <title>Draft genome sequence of Microdochium bolleyi, a fungal endophyte of beachgrass.</title>
        <authorList>
            <consortium name="DOE Joint Genome Institute"/>
            <person name="David A.S."/>
            <person name="May G."/>
            <person name="Haridas S."/>
            <person name="Lim J."/>
            <person name="Wang M."/>
            <person name="Labutti K."/>
            <person name="Lipzen A."/>
            <person name="Barry K."/>
            <person name="Grigoriev I.V."/>
        </authorList>
    </citation>
    <scope>NUCLEOTIDE SEQUENCE [LARGE SCALE GENOMIC DNA]</scope>
    <source>
        <strain evidence="6">J235TASD1</strain>
    </source>
</reference>
<feature type="compositionally biased region" description="Low complexity" evidence="1">
    <location>
        <begin position="221"/>
        <end position="241"/>
    </location>
</feature>
<evidence type="ECO:0000313" key="6">
    <source>
        <dbReference type="Proteomes" id="UP000070501"/>
    </source>
</evidence>
<dbReference type="EMBL" id="KQ964255">
    <property type="protein sequence ID" value="KXJ89550.1"/>
    <property type="molecule type" value="Genomic_DNA"/>
</dbReference>
<dbReference type="PANTHER" id="PTHR39613">
    <property type="entry name" value="ANCHORED CELL WALL PROTEIN, PUTATIVE (AFU_ORTHOLOGUE AFUA_4G08960)-RELATED"/>
    <property type="match status" value="1"/>
</dbReference>
<feature type="chain" id="PRO_5007293221" evidence="2">
    <location>
        <begin position="22"/>
        <end position="412"/>
    </location>
</feature>
<feature type="signal peptide" evidence="2">
    <location>
        <begin position="1"/>
        <end position="21"/>
    </location>
</feature>
<feature type="domain" description="Ubiquitin 3 binding protein But2 C-terminal" evidence="3">
    <location>
        <begin position="251"/>
        <end position="377"/>
    </location>
</feature>
<proteinExistence type="predicted"/>
<name>A0A136IWZ5_9PEZI</name>
<accession>A0A136IWZ5</accession>
<organism evidence="5 6">
    <name type="scientific">Microdochium bolleyi</name>
    <dbReference type="NCBI Taxonomy" id="196109"/>
    <lineage>
        <taxon>Eukaryota</taxon>
        <taxon>Fungi</taxon>
        <taxon>Dikarya</taxon>
        <taxon>Ascomycota</taxon>
        <taxon>Pezizomycotina</taxon>
        <taxon>Sordariomycetes</taxon>
        <taxon>Xylariomycetidae</taxon>
        <taxon>Xylariales</taxon>
        <taxon>Microdochiaceae</taxon>
        <taxon>Microdochium</taxon>
    </lineage>
</organism>
<gene>
    <name evidence="5" type="ORF">Micbo1qcDRAFT_213032</name>
</gene>
<dbReference type="InterPro" id="IPR018620">
    <property type="entry name" value="Ubiquitin3-bd_protein_But2_C"/>
</dbReference>
<dbReference type="STRING" id="196109.A0A136IWZ5"/>
<dbReference type="PANTHER" id="PTHR39613:SF1">
    <property type="entry name" value="ANCHORED CELL WALL PROTEIN, PUTATIVE (AFU_ORTHOLOGUE AFUA_4G08960)-RELATED"/>
    <property type="match status" value="1"/>
</dbReference>
<keyword evidence="2" id="KW-0732">Signal</keyword>
<dbReference type="OrthoDB" id="4657524at2759"/>